<dbReference type="PROSITE" id="PS01186">
    <property type="entry name" value="EGF_2"/>
    <property type="match status" value="1"/>
</dbReference>
<dbReference type="PANTHER" id="PTHR11905:SF136">
    <property type="entry name" value="DISINTEGRIN AND METALLOPROTEINASE DOMAIN-CONTAINING PROTEIN 9"/>
    <property type="match status" value="1"/>
</dbReference>
<proteinExistence type="predicted"/>
<dbReference type="GO" id="GO:0006508">
    <property type="term" value="P:proteolysis"/>
    <property type="evidence" value="ECO:0007669"/>
    <property type="project" value="InterPro"/>
</dbReference>
<comment type="subcellular location">
    <subcellularLocation>
        <location evidence="1">Membrane</location>
        <topology evidence="1">Single-pass type I membrane protein</topology>
    </subcellularLocation>
</comment>
<dbReference type="GO" id="GO:0005886">
    <property type="term" value="C:plasma membrane"/>
    <property type="evidence" value="ECO:0007669"/>
    <property type="project" value="TreeGrafter"/>
</dbReference>
<evidence type="ECO:0008006" key="17">
    <source>
        <dbReference type="Google" id="ProtNLM"/>
    </source>
</evidence>
<dbReference type="SUPFAM" id="SSF55486">
    <property type="entry name" value="Metalloproteases ('zincins'), catalytic domain"/>
    <property type="match status" value="1"/>
</dbReference>
<dbReference type="InterPro" id="IPR006586">
    <property type="entry name" value="ADAM_Cys-rich"/>
</dbReference>
<feature type="region of interest" description="Disordered" evidence="9">
    <location>
        <begin position="707"/>
        <end position="750"/>
    </location>
</feature>
<dbReference type="Pfam" id="PF00200">
    <property type="entry name" value="Disintegrin"/>
    <property type="match status" value="1"/>
</dbReference>
<feature type="domain" description="EGF-like" evidence="12">
    <location>
        <begin position="617"/>
        <end position="651"/>
    </location>
</feature>
<evidence type="ECO:0000313" key="15">
    <source>
        <dbReference type="EMBL" id="CAL1599636.1"/>
    </source>
</evidence>
<feature type="signal peptide" evidence="11">
    <location>
        <begin position="1"/>
        <end position="21"/>
    </location>
</feature>
<dbReference type="FunFam" id="4.10.70.10:FF:000001">
    <property type="entry name" value="Disintegrin and metalloproteinase domain-containing protein 22"/>
    <property type="match status" value="1"/>
</dbReference>
<dbReference type="InterPro" id="IPR034027">
    <property type="entry name" value="Reprolysin_adamalysin"/>
</dbReference>
<dbReference type="Proteomes" id="UP001497482">
    <property type="component" value="Chromosome 23"/>
</dbReference>
<dbReference type="PROSITE" id="PS50026">
    <property type="entry name" value="EGF_3"/>
    <property type="match status" value="1"/>
</dbReference>
<evidence type="ECO:0000256" key="10">
    <source>
        <dbReference type="SAM" id="Phobius"/>
    </source>
</evidence>
<feature type="compositionally biased region" description="Polar residues" evidence="9">
    <location>
        <begin position="774"/>
        <end position="785"/>
    </location>
</feature>
<dbReference type="GO" id="GO:0046872">
    <property type="term" value="F:metal ion binding"/>
    <property type="evidence" value="ECO:0007669"/>
    <property type="project" value="UniProtKB-KW"/>
</dbReference>
<keyword evidence="11" id="KW-0732">Signal</keyword>
<feature type="active site" evidence="8">
    <location>
        <position position="327"/>
    </location>
</feature>
<keyword evidence="5 7" id="KW-1015">Disulfide bond</keyword>
<feature type="disulfide bond" evidence="6">
    <location>
        <begin position="448"/>
        <end position="468"/>
    </location>
</feature>
<keyword evidence="4 10" id="KW-0472">Membrane</keyword>
<dbReference type="PROSITE" id="PS50215">
    <property type="entry name" value="ADAM_MEPRO"/>
    <property type="match status" value="1"/>
</dbReference>
<evidence type="ECO:0000259" key="14">
    <source>
        <dbReference type="PROSITE" id="PS50215"/>
    </source>
</evidence>
<feature type="binding site" evidence="8">
    <location>
        <position position="326"/>
    </location>
    <ligand>
        <name>Zn(2+)</name>
        <dbReference type="ChEBI" id="CHEBI:29105"/>
        <note>catalytic</note>
    </ligand>
</feature>
<evidence type="ECO:0000313" key="16">
    <source>
        <dbReference type="Proteomes" id="UP001497482"/>
    </source>
</evidence>
<dbReference type="PROSITE" id="PS00427">
    <property type="entry name" value="DISINTEGRIN_1"/>
    <property type="match status" value="1"/>
</dbReference>
<feature type="region of interest" description="Disordered" evidence="9">
    <location>
        <begin position="763"/>
        <end position="809"/>
    </location>
</feature>
<feature type="compositionally biased region" description="Pro residues" evidence="9">
    <location>
        <begin position="787"/>
        <end position="809"/>
    </location>
</feature>
<feature type="domain" description="Disintegrin" evidence="13">
    <location>
        <begin position="390"/>
        <end position="476"/>
    </location>
</feature>
<dbReference type="Pfam" id="PF01421">
    <property type="entry name" value="Reprolysin"/>
    <property type="match status" value="1"/>
</dbReference>
<evidence type="ECO:0000256" key="5">
    <source>
        <dbReference type="ARBA" id="ARBA00023157"/>
    </source>
</evidence>
<feature type="domain" description="Peptidase M12B" evidence="14">
    <location>
        <begin position="188"/>
        <end position="382"/>
    </location>
</feature>
<keyword evidence="8" id="KW-0862">Zinc</keyword>
<evidence type="ECO:0000256" key="3">
    <source>
        <dbReference type="ARBA" id="ARBA00022989"/>
    </source>
</evidence>
<dbReference type="EMBL" id="OZ035845">
    <property type="protein sequence ID" value="CAL1599636.1"/>
    <property type="molecule type" value="Genomic_DNA"/>
</dbReference>
<dbReference type="InterPro" id="IPR002870">
    <property type="entry name" value="Peptidase_M12B_N"/>
</dbReference>
<dbReference type="InterPro" id="IPR036436">
    <property type="entry name" value="Disintegrin_dom_sf"/>
</dbReference>
<dbReference type="InterPro" id="IPR024079">
    <property type="entry name" value="MetalloPept_cat_dom_sf"/>
</dbReference>
<keyword evidence="16" id="KW-1185">Reference proteome</keyword>
<dbReference type="Gene3D" id="4.10.70.10">
    <property type="entry name" value="Disintegrin domain"/>
    <property type="match status" value="1"/>
</dbReference>
<dbReference type="SMART" id="SM00608">
    <property type="entry name" value="ACR"/>
    <property type="match status" value="1"/>
</dbReference>
<sequence>MATKQVLSLCLLLCYLSSVFTTDVLNELLSKLPNYSIVQPQIITRSNDKVKHEQDYSVSFLLEINGKKQRINLKENKGFLHPNVFSDDRSHSAPVHCYYHGEVEGHVNSMVAVSTCHGLRGIVAVEDQTFGLEPVPGSDSSVLYLLRDVDSELTSCGVLGETHQESPNGTGHTVTSLLRKKRNLPTTSFVELAVIVDNQRYNFKKKNETAVREEMVETVNLVDGYYRSLNIRVRLVHLEVFTDSNPFSVEGSAGEVLERFVKWRKLNLMPRARNDVAQLVIGRPGPYGNVLGMAFVGTVCSVATSGGINVLTDTATLPYFSSIVAHEIGHNLGMNHDDTRCSCEGGCIMGAGGQSVSFSSCSGDDFEKLILRGQGECLRNVPSHSDVVGVSRCGNGLLEDGEQCDCGTPEECKDKCCDAATCKFTRGSVCAAGRCCHNCQLKVAGTPCRRSEDSCDLPEFCNGTFAFCPDDFYIMDGLQCEEPGGAYCYEGRCQTYDYQCRQLFIPDPAIKAADICFSAANIRGNQFGNCGEPSPGNFIKCPVADVMCGKVQCTNVNNPPPGASISIQVINGTRCVNVHFDLGPDVLDPGYSNPGSPCAPGMTCVNFKCVDASVLLPELSCNAKDTCNSRGVCNDQGHCHCNVGWAPPDCRSAGRGGSVDSGPASIDHSLRDGLLIFFLLVLPLVAALVVLFLYLFRRDALQPCIKRRHKSPTPTDSAPSQRRGPVPAAQTQSTEAPTERPGLAPDTGVPGWNYGELDYWRTQDQFQDQSQTQVHPQTQDQSQIQPRPLPRQGPGVPRPIPPRPLQMDL</sequence>
<feature type="disulfide bond" evidence="7">
    <location>
        <begin position="641"/>
        <end position="650"/>
    </location>
</feature>
<dbReference type="Gene3D" id="3.40.390.10">
    <property type="entry name" value="Collagenase (Catalytic Domain)"/>
    <property type="match status" value="1"/>
</dbReference>
<feature type="chain" id="PRO_5043718757" description="Disintegrin and metalloproteinase domain-containing protein 9-like" evidence="11">
    <location>
        <begin position="22"/>
        <end position="809"/>
    </location>
</feature>
<accession>A0AAV2LGD7</accession>
<protein>
    <recommendedName>
        <fullName evidence="17">Disintegrin and metalloproteinase domain-containing protein 9-like</fullName>
    </recommendedName>
</protein>
<dbReference type="AlphaFoldDB" id="A0AAV2LGD7"/>
<organism evidence="15 16">
    <name type="scientific">Knipowitschia caucasica</name>
    <name type="common">Caucasian dwarf goby</name>
    <name type="synonym">Pomatoschistus caucasicus</name>
    <dbReference type="NCBI Taxonomy" id="637954"/>
    <lineage>
        <taxon>Eukaryota</taxon>
        <taxon>Metazoa</taxon>
        <taxon>Chordata</taxon>
        <taxon>Craniata</taxon>
        <taxon>Vertebrata</taxon>
        <taxon>Euteleostomi</taxon>
        <taxon>Actinopterygii</taxon>
        <taxon>Neopterygii</taxon>
        <taxon>Teleostei</taxon>
        <taxon>Neoteleostei</taxon>
        <taxon>Acanthomorphata</taxon>
        <taxon>Gobiaria</taxon>
        <taxon>Gobiiformes</taxon>
        <taxon>Gobioidei</taxon>
        <taxon>Gobiidae</taxon>
        <taxon>Gobiinae</taxon>
        <taxon>Knipowitschia</taxon>
    </lineage>
</organism>
<evidence type="ECO:0000256" key="7">
    <source>
        <dbReference type="PROSITE-ProRule" id="PRU00076"/>
    </source>
</evidence>
<dbReference type="InterPro" id="IPR001762">
    <property type="entry name" value="Disintegrin_dom"/>
</dbReference>
<feature type="compositionally biased region" description="Low complexity" evidence="9">
    <location>
        <begin position="763"/>
        <end position="773"/>
    </location>
</feature>
<feature type="transmembrane region" description="Helical" evidence="10">
    <location>
        <begin position="674"/>
        <end position="696"/>
    </location>
</feature>
<evidence type="ECO:0000256" key="2">
    <source>
        <dbReference type="ARBA" id="ARBA00022692"/>
    </source>
</evidence>
<evidence type="ECO:0000256" key="4">
    <source>
        <dbReference type="ARBA" id="ARBA00023136"/>
    </source>
</evidence>
<feature type="binding site" evidence="8">
    <location>
        <position position="336"/>
    </location>
    <ligand>
        <name>Zn(2+)</name>
        <dbReference type="ChEBI" id="CHEBI:29105"/>
        <note>catalytic</note>
    </ligand>
</feature>
<dbReference type="InterPro" id="IPR000742">
    <property type="entry name" value="EGF"/>
</dbReference>
<dbReference type="FunFam" id="3.40.390.10:FF:000002">
    <property type="entry name" value="Disintegrin and metalloproteinase domain-containing protein 22"/>
    <property type="match status" value="1"/>
</dbReference>
<dbReference type="CDD" id="cd04269">
    <property type="entry name" value="ZnMc_adamalysin_II_like"/>
    <property type="match status" value="1"/>
</dbReference>
<dbReference type="PANTHER" id="PTHR11905">
    <property type="entry name" value="ADAM A DISINTEGRIN AND METALLOPROTEASE DOMAIN"/>
    <property type="match status" value="1"/>
</dbReference>
<dbReference type="Pfam" id="PF01562">
    <property type="entry name" value="Pep_M12B_propep"/>
    <property type="match status" value="1"/>
</dbReference>
<dbReference type="InterPro" id="IPR018358">
    <property type="entry name" value="Disintegrin_CS"/>
</dbReference>
<evidence type="ECO:0000259" key="13">
    <source>
        <dbReference type="PROSITE" id="PS50214"/>
    </source>
</evidence>
<keyword evidence="7" id="KW-0245">EGF-like domain</keyword>
<evidence type="ECO:0000256" key="11">
    <source>
        <dbReference type="SAM" id="SignalP"/>
    </source>
</evidence>
<evidence type="ECO:0000259" key="12">
    <source>
        <dbReference type="PROSITE" id="PS50026"/>
    </source>
</evidence>
<evidence type="ECO:0000256" key="8">
    <source>
        <dbReference type="PROSITE-ProRule" id="PRU00276"/>
    </source>
</evidence>
<dbReference type="Pfam" id="PF08516">
    <property type="entry name" value="ADAM_CR"/>
    <property type="match status" value="1"/>
</dbReference>
<reference evidence="15 16" key="1">
    <citation type="submission" date="2024-04" db="EMBL/GenBank/DDBJ databases">
        <authorList>
            <person name="Waldvogel A.-M."/>
            <person name="Schoenle A."/>
        </authorList>
    </citation>
    <scope>NUCLEOTIDE SEQUENCE [LARGE SCALE GENOMIC DNA]</scope>
</reference>
<evidence type="ECO:0000256" key="9">
    <source>
        <dbReference type="SAM" id="MobiDB-lite"/>
    </source>
</evidence>
<dbReference type="PROSITE" id="PS50214">
    <property type="entry name" value="DISINTEGRIN_2"/>
    <property type="match status" value="1"/>
</dbReference>
<dbReference type="SMART" id="SM00050">
    <property type="entry name" value="DISIN"/>
    <property type="match status" value="1"/>
</dbReference>
<name>A0AAV2LGD7_KNICA</name>
<gene>
    <name evidence="15" type="ORF">KC01_LOCUS27877</name>
</gene>
<dbReference type="InterPro" id="IPR001590">
    <property type="entry name" value="Peptidase_M12B"/>
</dbReference>
<comment type="caution">
    <text evidence="7">Lacks conserved residue(s) required for the propagation of feature annotation.</text>
</comment>
<evidence type="ECO:0000256" key="6">
    <source>
        <dbReference type="PROSITE-ProRule" id="PRU00068"/>
    </source>
</evidence>
<keyword evidence="8" id="KW-0479">Metal-binding</keyword>
<evidence type="ECO:0000256" key="1">
    <source>
        <dbReference type="ARBA" id="ARBA00004479"/>
    </source>
</evidence>
<keyword evidence="2 10" id="KW-0812">Transmembrane</keyword>
<dbReference type="SUPFAM" id="SSF57552">
    <property type="entry name" value="Blood coagulation inhibitor (disintegrin)"/>
    <property type="match status" value="1"/>
</dbReference>
<dbReference type="GO" id="GO:0004222">
    <property type="term" value="F:metalloendopeptidase activity"/>
    <property type="evidence" value="ECO:0007669"/>
    <property type="project" value="InterPro"/>
</dbReference>
<keyword evidence="3 10" id="KW-1133">Transmembrane helix</keyword>
<feature type="binding site" evidence="8">
    <location>
        <position position="330"/>
    </location>
    <ligand>
        <name>Zn(2+)</name>
        <dbReference type="ChEBI" id="CHEBI:29105"/>
        <note>catalytic</note>
    </ligand>
</feature>